<dbReference type="KEGG" id="dko:I596_1539"/>
<proteinExistence type="predicted"/>
<protein>
    <submittedName>
        <fullName evidence="3">Response regulator receiver protein</fullName>
    </submittedName>
</protein>
<evidence type="ECO:0000259" key="2">
    <source>
        <dbReference type="PROSITE" id="PS50110"/>
    </source>
</evidence>
<name>A0A160DTM7_9GAMM</name>
<feature type="domain" description="Response regulatory" evidence="2">
    <location>
        <begin position="14"/>
        <end position="139"/>
    </location>
</feature>
<feature type="modified residue" description="4-aspartylphosphate" evidence="1">
    <location>
        <position position="72"/>
    </location>
</feature>
<dbReference type="STRING" id="1300342.I596_1539"/>
<evidence type="ECO:0000313" key="3">
    <source>
        <dbReference type="EMBL" id="ANB17564.1"/>
    </source>
</evidence>
<dbReference type="SUPFAM" id="SSF52172">
    <property type="entry name" value="CheY-like"/>
    <property type="match status" value="1"/>
</dbReference>
<dbReference type="PANTHER" id="PTHR44520">
    <property type="entry name" value="RESPONSE REGULATOR RCP1-RELATED"/>
    <property type="match status" value="1"/>
</dbReference>
<dbReference type="InterPro" id="IPR011006">
    <property type="entry name" value="CheY-like_superfamily"/>
</dbReference>
<dbReference type="PROSITE" id="PS50110">
    <property type="entry name" value="RESPONSE_REGULATORY"/>
    <property type="match status" value="1"/>
</dbReference>
<keyword evidence="1" id="KW-0597">Phosphoprotein</keyword>
<evidence type="ECO:0000256" key="1">
    <source>
        <dbReference type="PROSITE-ProRule" id="PRU00169"/>
    </source>
</evidence>
<dbReference type="Proteomes" id="UP000076830">
    <property type="component" value="Chromosome"/>
</dbReference>
<dbReference type="GO" id="GO:0000160">
    <property type="term" value="P:phosphorelay signal transduction system"/>
    <property type="evidence" value="ECO:0007669"/>
    <property type="project" value="InterPro"/>
</dbReference>
<dbReference type="EMBL" id="CP015249">
    <property type="protein sequence ID" value="ANB17564.1"/>
    <property type="molecule type" value="Genomic_DNA"/>
</dbReference>
<dbReference type="Pfam" id="PF00072">
    <property type="entry name" value="Response_reg"/>
    <property type="match status" value="1"/>
</dbReference>
<sequence length="152" mass="17515">MTNADAERWEQVVEILLIEDNEGDVRLTREALKDGRLRNRLNVVSDGEQALAYLRRQAPFEDAPRPDLILLDLNLPRLDGREVLAAVKNDPQLKQIPVCVLTSSRAERDLLRAYDLHANCFITKPVEFEEFMHVVRSIENFWLTIVVLPPKD</sequence>
<dbReference type="Gene3D" id="3.40.50.2300">
    <property type="match status" value="1"/>
</dbReference>
<organism evidence="3 4">
    <name type="scientific">Dokdonella koreensis DS-123</name>
    <dbReference type="NCBI Taxonomy" id="1300342"/>
    <lineage>
        <taxon>Bacteria</taxon>
        <taxon>Pseudomonadati</taxon>
        <taxon>Pseudomonadota</taxon>
        <taxon>Gammaproteobacteria</taxon>
        <taxon>Lysobacterales</taxon>
        <taxon>Rhodanobacteraceae</taxon>
        <taxon>Dokdonella</taxon>
    </lineage>
</organism>
<dbReference type="CDD" id="cd17557">
    <property type="entry name" value="REC_Rcp-like"/>
    <property type="match status" value="1"/>
</dbReference>
<dbReference type="PANTHER" id="PTHR44520:SF2">
    <property type="entry name" value="RESPONSE REGULATOR RCP1"/>
    <property type="match status" value="1"/>
</dbReference>
<dbReference type="SMART" id="SM00448">
    <property type="entry name" value="REC"/>
    <property type="match status" value="1"/>
</dbReference>
<dbReference type="OrthoDB" id="9793549at2"/>
<dbReference type="AlphaFoldDB" id="A0A160DTM7"/>
<dbReference type="InterPro" id="IPR001789">
    <property type="entry name" value="Sig_transdc_resp-reg_receiver"/>
</dbReference>
<accession>A0A160DTM7</accession>
<reference evidence="3 4" key="1">
    <citation type="submission" date="2016-04" db="EMBL/GenBank/DDBJ databases">
        <title>Complete genome sequence of Dokdonella koreensis DS-123T.</title>
        <authorList>
            <person name="Kim J.F."/>
            <person name="Lee H."/>
            <person name="Kwak M.-J."/>
        </authorList>
    </citation>
    <scope>NUCLEOTIDE SEQUENCE [LARGE SCALE GENOMIC DNA]</scope>
    <source>
        <strain evidence="3 4">DS-123</strain>
    </source>
</reference>
<keyword evidence="4" id="KW-1185">Reference proteome</keyword>
<dbReference type="InterPro" id="IPR052893">
    <property type="entry name" value="TCS_response_regulator"/>
</dbReference>
<dbReference type="RefSeq" id="WP_067645858.1">
    <property type="nucleotide sequence ID" value="NZ_CP015249.1"/>
</dbReference>
<evidence type="ECO:0000313" key="4">
    <source>
        <dbReference type="Proteomes" id="UP000076830"/>
    </source>
</evidence>
<dbReference type="PATRIC" id="fig|1300342.3.peg.1500"/>
<gene>
    <name evidence="3" type="ORF">I596_1539</name>
</gene>